<reference evidence="2 3" key="1">
    <citation type="submission" date="2014-10" db="EMBL/GenBank/DDBJ databases">
        <title>Draft genome of the hookworm Ancylostoma caninum.</title>
        <authorList>
            <person name="Mitreva M."/>
        </authorList>
    </citation>
    <scope>NUCLEOTIDE SEQUENCE [LARGE SCALE GENOMIC DNA]</scope>
    <source>
        <strain evidence="2 3">Baltimore</strain>
    </source>
</reference>
<dbReference type="Proteomes" id="UP000252519">
    <property type="component" value="Unassembled WGS sequence"/>
</dbReference>
<evidence type="ECO:0000313" key="2">
    <source>
        <dbReference type="EMBL" id="RCN24592.1"/>
    </source>
</evidence>
<dbReference type="AlphaFoldDB" id="A0A368EXT1"/>
<keyword evidence="3" id="KW-1185">Reference proteome</keyword>
<organism evidence="2 3">
    <name type="scientific">Ancylostoma caninum</name>
    <name type="common">Dog hookworm</name>
    <dbReference type="NCBI Taxonomy" id="29170"/>
    <lineage>
        <taxon>Eukaryota</taxon>
        <taxon>Metazoa</taxon>
        <taxon>Ecdysozoa</taxon>
        <taxon>Nematoda</taxon>
        <taxon>Chromadorea</taxon>
        <taxon>Rhabditida</taxon>
        <taxon>Rhabditina</taxon>
        <taxon>Rhabditomorpha</taxon>
        <taxon>Strongyloidea</taxon>
        <taxon>Ancylostomatidae</taxon>
        <taxon>Ancylostomatinae</taxon>
        <taxon>Ancylostoma</taxon>
    </lineage>
</organism>
<gene>
    <name evidence="2" type="ORF">ANCCAN_29710</name>
</gene>
<accession>A0A368EXT1</accession>
<dbReference type="EMBL" id="JOJR01018509">
    <property type="protein sequence ID" value="RCN24592.1"/>
    <property type="molecule type" value="Genomic_DNA"/>
</dbReference>
<comment type="caution">
    <text evidence="2">The sequence shown here is derived from an EMBL/GenBank/DDBJ whole genome shotgun (WGS) entry which is preliminary data.</text>
</comment>
<proteinExistence type="predicted"/>
<protein>
    <submittedName>
        <fullName evidence="2">Uncharacterized protein</fullName>
    </submittedName>
</protein>
<sequence length="90" mass="9876">MYKPLQLLGPGSSARMSKKKKPLSLKKKVHAANSEISENKSLSEVQSSTTSVRTALKKKKTVLRGGKARELTSDATESVATSTFRYFLEC</sequence>
<feature type="region of interest" description="Disordered" evidence="1">
    <location>
        <begin position="1"/>
        <end position="32"/>
    </location>
</feature>
<name>A0A368EXT1_ANCCA</name>
<evidence type="ECO:0000256" key="1">
    <source>
        <dbReference type="SAM" id="MobiDB-lite"/>
    </source>
</evidence>
<feature type="compositionally biased region" description="Basic residues" evidence="1">
    <location>
        <begin position="16"/>
        <end position="30"/>
    </location>
</feature>
<evidence type="ECO:0000313" key="3">
    <source>
        <dbReference type="Proteomes" id="UP000252519"/>
    </source>
</evidence>